<reference evidence="2 3" key="1">
    <citation type="journal article" date="2008" name="PLoS Genet.">
        <title>Genomic islands in the pathogenic filamentous fungus Aspergillus fumigatus.</title>
        <authorList>
            <person name="Fedorova N.D."/>
            <person name="Khaldi N."/>
            <person name="Joardar V.S."/>
            <person name="Maiti R."/>
            <person name="Amedeo P."/>
            <person name="Anderson M.J."/>
            <person name="Crabtree J."/>
            <person name="Silva J.C."/>
            <person name="Badger J.H."/>
            <person name="Albarraq A."/>
            <person name="Angiuoli S."/>
            <person name="Bussey H."/>
            <person name="Bowyer P."/>
            <person name="Cotty P.J."/>
            <person name="Dyer P.S."/>
            <person name="Egan A."/>
            <person name="Galens K."/>
            <person name="Fraser-Liggett C.M."/>
            <person name="Haas B.J."/>
            <person name="Inman J.M."/>
            <person name="Kent R."/>
            <person name="Lemieux S."/>
            <person name="Malavazi I."/>
            <person name="Orvis J."/>
            <person name="Roemer T."/>
            <person name="Ronning C.M."/>
            <person name="Sundaram J.P."/>
            <person name="Sutton G."/>
            <person name="Turner G."/>
            <person name="Venter J.C."/>
            <person name="White O.R."/>
            <person name="Whitty B.R."/>
            <person name="Youngman P."/>
            <person name="Wolfe K.H."/>
            <person name="Goldman G.H."/>
            <person name="Wortman J.R."/>
            <person name="Jiang B."/>
            <person name="Denning D.W."/>
            <person name="Nierman W.C."/>
        </authorList>
    </citation>
    <scope>NUCLEOTIDE SEQUENCE [LARGE SCALE GENOMIC DNA]</scope>
    <source>
        <strain evidence="3">ATCC 1007 / CBS 513.65 / DSM 816 / NCTC 3887 / NRRL 1</strain>
    </source>
</reference>
<evidence type="ECO:0000313" key="3">
    <source>
        <dbReference type="Proteomes" id="UP000006701"/>
    </source>
</evidence>
<feature type="region of interest" description="Disordered" evidence="1">
    <location>
        <begin position="345"/>
        <end position="391"/>
    </location>
</feature>
<dbReference type="AlphaFoldDB" id="A1CLM4"/>
<gene>
    <name evidence="2" type="ORF">ACLA_077500</name>
</gene>
<dbReference type="Proteomes" id="UP000006701">
    <property type="component" value="Unassembled WGS sequence"/>
</dbReference>
<sequence>MSHSPTMASDGLNAAPPPPSNLLDLPFNIQTLRSKFFTLDAPVTMSLSEFNAAWRFLDNIYVRNQTRQSNGRTIEYYWCRLWRKTAHQSRIAPEERKRKRTVRAPVACPCRVKAVTEGAMITFSRLGEAHNHEYAALEHKVTSGVRELAAKEVSKGYKPSEIAQILKSTGNGNMDTLLAAGGSGLTLKDIHNARQSQTRRKSMPPERKEPTERDEQASRAAALRGEHIREVLDGLHRKYHELESLTARWPAEAREEAIESWIKELDERTQSLRRESLETIRNRLKPQFQWALMVVQPTIATPTQNAPGLIPPVYSAPPGLHPPPGFIATPVRIAAPVQSATLGPSPRAAFGASSPGSESVAPVSVAQPGPVAATPGSVGNVAVKSPPSDDT</sequence>
<protein>
    <submittedName>
        <fullName evidence="2">Uncharacterized protein</fullName>
    </submittedName>
</protein>
<keyword evidence="3" id="KW-1185">Reference proteome</keyword>
<dbReference type="EMBL" id="DS027057">
    <property type="protein sequence ID" value="EAW09003.1"/>
    <property type="molecule type" value="Genomic_DNA"/>
</dbReference>
<dbReference type="OMA" id="KLATDEM"/>
<accession>A1CLM4</accession>
<evidence type="ECO:0000256" key="1">
    <source>
        <dbReference type="SAM" id="MobiDB-lite"/>
    </source>
</evidence>
<name>A1CLM4_ASPCL</name>
<dbReference type="KEGG" id="act:ACLA_077500"/>
<dbReference type="eggNOG" id="ENOG502RPRA">
    <property type="taxonomic scope" value="Eukaryota"/>
</dbReference>
<organism evidence="2 3">
    <name type="scientific">Aspergillus clavatus (strain ATCC 1007 / CBS 513.65 / DSM 816 / NCTC 3887 / NRRL 1 / QM 1276 / 107)</name>
    <dbReference type="NCBI Taxonomy" id="344612"/>
    <lineage>
        <taxon>Eukaryota</taxon>
        <taxon>Fungi</taxon>
        <taxon>Dikarya</taxon>
        <taxon>Ascomycota</taxon>
        <taxon>Pezizomycotina</taxon>
        <taxon>Eurotiomycetes</taxon>
        <taxon>Eurotiomycetidae</taxon>
        <taxon>Eurotiales</taxon>
        <taxon>Aspergillaceae</taxon>
        <taxon>Aspergillus</taxon>
        <taxon>Aspergillus subgen. Fumigati</taxon>
    </lineage>
</organism>
<dbReference type="OrthoDB" id="4507681at2759"/>
<evidence type="ECO:0000313" key="2">
    <source>
        <dbReference type="EMBL" id="EAW09003.1"/>
    </source>
</evidence>
<dbReference type="GeneID" id="4702632"/>
<feature type="region of interest" description="Disordered" evidence="1">
    <location>
        <begin position="192"/>
        <end position="219"/>
    </location>
</feature>
<dbReference type="RefSeq" id="XP_001270429.1">
    <property type="nucleotide sequence ID" value="XM_001270428.1"/>
</dbReference>
<feature type="compositionally biased region" description="Basic and acidic residues" evidence="1">
    <location>
        <begin position="203"/>
        <end position="217"/>
    </location>
</feature>
<proteinExistence type="predicted"/>
<dbReference type="HOGENOM" id="CLU_705913_0_0_1"/>
<dbReference type="VEuPathDB" id="FungiDB:ACLA_077500"/>